<dbReference type="InterPro" id="IPR038371">
    <property type="entry name" value="Cu_polyphenol_OxRdtase_sf"/>
</dbReference>
<dbReference type="CDD" id="cd16833">
    <property type="entry name" value="YfiH"/>
    <property type="match status" value="1"/>
</dbReference>
<keyword evidence="4" id="KW-0479">Metal-binding</keyword>
<dbReference type="eggNOG" id="COG1496">
    <property type="taxonomic scope" value="Bacteria"/>
</dbReference>
<evidence type="ECO:0000256" key="1">
    <source>
        <dbReference type="ARBA" id="ARBA00000553"/>
    </source>
</evidence>
<dbReference type="KEGG" id="hmr:Hipma_1121"/>
<evidence type="ECO:0000256" key="5">
    <source>
        <dbReference type="ARBA" id="ARBA00022801"/>
    </source>
</evidence>
<dbReference type="EMBL" id="CP002606">
    <property type="protein sequence ID" value="AEA34087.1"/>
    <property type="molecule type" value="Genomic_DNA"/>
</dbReference>
<sequence>MGFVEDKRFLEFKARCLFFDRFGGVSPYPFDSLNFSFAVGDKKENVLKNIENARKSINVTKMAFINQIHSKDIVEFDGKNHDADGIFTDKAGVFLAIRFADCLPIVLMDTRKRIVMAIHAGWRGSYLGISKNAVDILKQRGSNPEDIIVSIGPHICRNCYEIKDDLACKFSEEFINKKNGRLFLDLSAVNIKQLTQSGIPNENIVDLGICTFENSDFFSYRRDKICGRGAGGIMLFNSNSQE</sequence>
<dbReference type="STRING" id="760142.Hipma_1121"/>
<evidence type="ECO:0000256" key="9">
    <source>
        <dbReference type="ARBA" id="ARBA00049893"/>
    </source>
</evidence>
<comment type="similarity">
    <text evidence="2 10">Belongs to the purine nucleoside phosphorylase YfiH/LACC1 family.</text>
</comment>
<dbReference type="PANTHER" id="PTHR30616">
    <property type="entry name" value="UNCHARACTERIZED PROTEIN YFIH"/>
    <property type="match status" value="1"/>
</dbReference>
<comment type="catalytic activity">
    <reaction evidence="1">
        <text>inosine + phosphate = alpha-D-ribose 1-phosphate + hypoxanthine</text>
        <dbReference type="Rhea" id="RHEA:27646"/>
        <dbReference type="ChEBI" id="CHEBI:17368"/>
        <dbReference type="ChEBI" id="CHEBI:17596"/>
        <dbReference type="ChEBI" id="CHEBI:43474"/>
        <dbReference type="ChEBI" id="CHEBI:57720"/>
        <dbReference type="EC" id="2.4.2.1"/>
    </reaction>
    <physiologicalReaction direction="left-to-right" evidence="1">
        <dbReference type="Rhea" id="RHEA:27647"/>
    </physiologicalReaction>
</comment>
<dbReference type="InterPro" id="IPR003730">
    <property type="entry name" value="Cu_polyphenol_OxRdtase"/>
</dbReference>
<dbReference type="NCBIfam" id="TIGR00726">
    <property type="entry name" value="peptidoglycan editing factor PgeF"/>
    <property type="match status" value="1"/>
</dbReference>
<name>F2LWH8_HIPMA</name>
<evidence type="ECO:0000256" key="3">
    <source>
        <dbReference type="ARBA" id="ARBA00022679"/>
    </source>
</evidence>
<organism evidence="11 12">
    <name type="scientific">Hippea maritima (strain ATCC 700847 / DSM 10411 / MH2)</name>
    <dbReference type="NCBI Taxonomy" id="760142"/>
    <lineage>
        <taxon>Bacteria</taxon>
        <taxon>Pseudomonadati</taxon>
        <taxon>Campylobacterota</taxon>
        <taxon>Desulfurellia</taxon>
        <taxon>Desulfurellales</taxon>
        <taxon>Hippeaceae</taxon>
        <taxon>Hippea</taxon>
    </lineage>
</organism>
<reference evidence="11 12" key="1">
    <citation type="journal article" date="2011" name="Stand. Genomic Sci.">
        <title>Complete genome sequence of the thermophilic sulfur-reducer Hippea maritima type strain (MH(2)).</title>
        <authorList>
            <person name="Huntemann M."/>
            <person name="Lu M."/>
            <person name="Nolan M."/>
            <person name="Lapidus A."/>
            <person name="Lucas S."/>
            <person name="Hammon N."/>
            <person name="Deshpande S."/>
            <person name="Cheng J.F."/>
            <person name="Tapia R."/>
            <person name="Han C."/>
            <person name="Goodwin L."/>
            <person name="Pitluck S."/>
            <person name="Liolios K."/>
            <person name="Pagani I."/>
            <person name="Ivanova N."/>
            <person name="Ovchinikova G."/>
            <person name="Pati A."/>
            <person name="Chen A."/>
            <person name="Palaniappan K."/>
            <person name="Land M."/>
            <person name="Hauser L."/>
            <person name="Jeffries C.D."/>
            <person name="Detter J.C."/>
            <person name="Brambilla E.M."/>
            <person name="Rohde M."/>
            <person name="Spring S."/>
            <person name="Goker M."/>
            <person name="Woyke T."/>
            <person name="Bristow J."/>
            <person name="Eisen J.A."/>
            <person name="Markowitz V."/>
            <person name="Hugenholtz P."/>
            <person name="Kyrpides N.C."/>
            <person name="Klenk H.P."/>
            <person name="Mavromatis K."/>
        </authorList>
    </citation>
    <scope>NUCLEOTIDE SEQUENCE [LARGE SCALE GENOMIC DNA]</scope>
    <source>
        <strain evidence="12">ATCC 700847 / DSM 10411 / MH2</strain>
    </source>
</reference>
<evidence type="ECO:0000256" key="8">
    <source>
        <dbReference type="ARBA" id="ARBA00048968"/>
    </source>
</evidence>
<accession>F2LWH8</accession>
<dbReference type="Pfam" id="PF02578">
    <property type="entry name" value="Cu-oxidase_4"/>
    <property type="match status" value="1"/>
</dbReference>
<dbReference type="AlphaFoldDB" id="F2LWH8"/>
<comment type="catalytic activity">
    <reaction evidence="8">
        <text>adenosine + phosphate = alpha-D-ribose 1-phosphate + adenine</text>
        <dbReference type="Rhea" id="RHEA:27642"/>
        <dbReference type="ChEBI" id="CHEBI:16335"/>
        <dbReference type="ChEBI" id="CHEBI:16708"/>
        <dbReference type="ChEBI" id="CHEBI:43474"/>
        <dbReference type="ChEBI" id="CHEBI:57720"/>
        <dbReference type="EC" id="2.4.2.1"/>
    </reaction>
    <physiologicalReaction direction="left-to-right" evidence="8">
        <dbReference type="Rhea" id="RHEA:27643"/>
    </physiologicalReaction>
</comment>
<keyword evidence="3" id="KW-0808">Transferase</keyword>
<comment type="catalytic activity">
    <reaction evidence="9">
        <text>S-methyl-5'-thioadenosine + phosphate = 5-(methylsulfanyl)-alpha-D-ribose 1-phosphate + adenine</text>
        <dbReference type="Rhea" id="RHEA:11852"/>
        <dbReference type="ChEBI" id="CHEBI:16708"/>
        <dbReference type="ChEBI" id="CHEBI:17509"/>
        <dbReference type="ChEBI" id="CHEBI:43474"/>
        <dbReference type="ChEBI" id="CHEBI:58533"/>
        <dbReference type="EC" id="2.4.2.28"/>
    </reaction>
    <physiologicalReaction direction="left-to-right" evidence="9">
        <dbReference type="Rhea" id="RHEA:11853"/>
    </physiologicalReaction>
</comment>
<dbReference type="FunCoup" id="F2LWH8">
    <property type="interactions" value="347"/>
</dbReference>
<keyword evidence="5" id="KW-0378">Hydrolase</keyword>
<dbReference type="InParanoid" id="F2LWH8"/>
<dbReference type="Proteomes" id="UP000008139">
    <property type="component" value="Chromosome"/>
</dbReference>
<dbReference type="GO" id="GO:0017061">
    <property type="term" value="F:S-methyl-5-thioadenosine phosphorylase activity"/>
    <property type="evidence" value="ECO:0007669"/>
    <property type="project" value="UniProtKB-EC"/>
</dbReference>
<evidence type="ECO:0000256" key="7">
    <source>
        <dbReference type="ARBA" id="ARBA00047989"/>
    </source>
</evidence>
<gene>
    <name evidence="11" type="ordered locus">Hipma_1121</name>
</gene>
<dbReference type="OrthoDB" id="4279at2"/>
<evidence type="ECO:0000256" key="4">
    <source>
        <dbReference type="ARBA" id="ARBA00022723"/>
    </source>
</evidence>
<evidence type="ECO:0000313" key="12">
    <source>
        <dbReference type="Proteomes" id="UP000008139"/>
    </source>
</evidence>
<proteinExistence type="inferred from homology"/>
<dbReference type="PANTHER" id="PTHR30616:SF2">
    <property type="entry name" value="PURINE NUCLEOSIDE PHOSPHORYLASE LACC1"/>
    <property type="match status" value="1"/>
</dbReference>
<dbReference type="GO" id="GO:0005507">
    <property type="term" value="F:copper ion binding"/>
    <property type="evidence" value="ECO:0007669"/>
    <property type="project" value="TreeGrafter"/>
</dbReference>
<dbReference type="HOGENOM" id="CLU_065784_0_0_7"/>
<evidence type="ECO:0000256" key="10">
    <source>
        <dbReference type="RuleBase" id="RU361274"/>
    </source>
</evidence>
<protein>
    <recommendedName>
        <fullName evidence="10">Purine nucleoside phosphorylase</fullName>
    </recommendedName>
</protein>
<keyword evidence="12" id="KW-1185">Reference proteome</keyword>
<dbReference type="InterPro" id="IPR011324">
    <property type="entry name" value="Cytotoxic_necrot_fac-like_cat"/>
</dbReference>
<dbReference type="SUPFAM" id="SSF64438">
    <property type="entry name" value="CNF1/YfiH-like putative cysteine hydrolases"/>
    <property type="match status" value="1"/>
</dbReference>
<keyword evidence="6" id="KW-0862">Zinc</keyword>
<dbReference type="RefSeq" id="WP_013682125.1">
    <property type="nucleotide sequence ID" value="NC_015318.1"/>
</dbReference>
<evidence type="ECO:0000313" key="11">
    <source>
        <dbReference type="EMBL" id="AEA34087.1"/>
    </source>
</evidence>
<dbReference type="Gene3D" id="3.60.140.10">
    <property type="entry name" value="CNF1/YfiH-like putative cysteine hydrolases"/>
    <property type="match status" value="1"/>
</dbReference>
<evidence type="ECO:0000256" key="2">
    <source>
        <dbReference type="ARBA" id="ARBA00007353"/>
    </source>
</evidence>
<evidence type="ECO:0000256" key="6">
    <source>
        <dbReference type="ARBA" id="ARBA00022833"/>
    </source>
</evidence>
<reference evidence="12" key="2">
    <citation type="submission" date="2011-03" db="EMBL/GenBank/DDBJ databases">
        <title>The complete genome of Hippea maritima DSM 10411.</title>
        <authorList>
            <consortium name="US DOE Joint Genome Institute (JGI-PGF)"/>
            <person name="Lucas S."/>
            <person name="Copeland A."/>
            <person name="Lapidus A."/>
            <person name="Bruce D."/>
            <person name="Goodwin L."/>
            <person name="Pitluck S."/>
            <person name="Peters L."/>
            <person name="Kyrpides N."/>
            <person name="Mavromatis K."/>
            <person name="Pagani I."/>
            <person name="Ivanova N."/>
            <person name="Mikhailova N."/>
            <person name="Lu M."/>
            <person name="Detter J.C."/>
            <person name="Tapia R."/>
            <person name="Han C."/>
            <person name="Land M."/>
            <person name="Hauser L."/>
            <person name="Markowitz V."/>
            <person name="Cheng J.-F."/>
            <person name="Hugenholtz P."/>
            <person name="Woyke T."/>
            <person name="Wu D."/>
            <person name="Spring S."/>
            <person name="Schroeder M."/>
            <person name="Brambilla E."/>
            <person name="Klenk H.-P."/>
            <person name="Eisen J.A."/>
        </authorList>
    </citation>
    <scope>NUCLEOTIDE SEQUENCE [LARGE SCALE GENOMIC DNA]</scope>
    <source>
        <strain evidence="12">ATCC 700847 / DSM 10411 / MH2</strain>
    </source>
</reference>
<comment type="catalytic activity">
    <reaction evidence="7">
        <text>adenosine + H2O + H(+) = inosine + NH4(+)</text>
        <dbReference type="Rhea" id="RHEA:24408"/>
        <dbReference type="ChEBI" id="CHEBI:15377"/>
        <dbReference type="ChEBI" id="CHEBI:15378"/>
        <dbReference type="ChEBI" id="CHEBI:16335"/>
        <dbReference type="ChEBI" id="CHEBI:17596"/>
        <dbReference type="ChEBI" id="CHEBI:28938"/>
        <dbReference type="EC" id="3.5.4.4"/>
    </reaction>
    <physiologicalReaction direction="left-to-right" evidence="7">
        <dbReference type="Rhea" id="RHEA:24409"/>
    </physiologicalReaction>
</comment>
<dbReference type="GO" id="GO:0016787">
    <property type="term" value="F:hydrolase activity"/>
    <property type="evidence" value="ECO:0007669"/>
    <property type="project" value="UniProtKB-KW"/>
</dbReference>